<evidence type="ECO:0000256" key="3">
    <source>
        <dbReference type="ARBA" id="ARBA00022553"/>
    </source>
</evidence>
<keyword evidence="13" id="KW-1185">Reference proteome</keyword>
<dbReference type="InterPro" id="IPR011495">
    <property type="entry name" value="Sig_transdc_His_kin_sub2_dim/P"/>
</dbReference>
<dbReference type="PANTHER" id="PTHR41523:SF8">
    <property type="entry name" value="ETHYLENE RESPONSE SENSOR PROTEIN"/>
    <property type="match status" value="1"/>
</dbReference>
<keyword evidence="6 12" id="KW-0418">Kinase</keyword>
<dbReference type="Proteomes" id="UP000198648">
    <property type="component" value="Unassembled WGS sequence"/>
</dbReference>
<feature type="signal peptide" evidence="10">
    <location>
        <begin position="1"/>
        <end position="20"/>
    </location>
</feature>
<keyword evidence="7" id="KW-0067">ATP-binding</keyword>
<dbReference type="Gene3D" id="3.30.450.20">
    <property type="entry name" value="PAS domain"/>
    <property type="match status" value="1"/>
</dbReference>
<feature type="chain" id="PRO_5011663362" description="histidine kinase" evidence="10">
    <location>
        <begin position="21"/>
        <end position="638"/>
    </location>
</feature>
<dbReference type="Gene3D" id="1.25.40.10">
    <property type="entry name" value="Tetratricopeptide repeat domain"/>
    <property type="match status" value="1"/>
</dbReference>
<dbReference type="InterPro" id="IPR005467">
    <property type="entry name" value="His_kinase_dom"/>
</dbReference>
<dbReference type="SUPFAM" id="SSF48452">
    <property type="entry name" value="TPR-like"/>
    <property type="match status" value="1"/>
</dbReference>
<dbReference type="PROSITE" id="PS50109">
    <property type="entry name" value="HIS_KIN"/>
    <property type="match status" value="1"/>
</dbReference>
<dbReference type="SMART" id="SM00387">
    <property type="entry name" value="HATPase_c"/>
    <property type="match status" value="1"/>
</dbReference>
<feature type="transmembrane region" description="Helical" evidence="9">
    <location>
        <begin position="388"/>
        <end position="410"/>
    </location>
</feature>
<dbReference type="Pfam" id="PF02518">
    <property type="entry name" value="HATPase_c"/>
    <property type="match status" value="1"/>
</dbReference>
<name>A0A1H9E5H9_9FLAO</name>
<keyword evidence="9" id="KW-0812">Transmembrane</keyword>
<keyword evidence="9" id="KW-1133">Transmembrane helix</keyword>
<dbReference type="PANTHER" id="PTHR41523">
    <property type="entry name" value="TWO-COMPONENT SYSTEM SENSOR PROTEIN"/>
    <property type="match status" value="1"/>
</dbReference>
<dbReference type="InterPro" id="IPR011990">
    <property type="entry name" value="TPR-like_helical_dom_sf"/>
</dbReference>
<evidence type="ECO:0000256" key="4">
    <source>
        <dbReference type="ARBA" id="ARBA00022679"/>
    </source>
</evidence>
<evidence type="ECO:0000259" key="11">
    <source>
        <dbReference type="PROSITE" id="PS50109"/>
    </source>
</evidence>
<evidence type="ECO:0000256" key="7">
    <source>
        <dbReference type="ARBA" id="ARBA00022840"/>
    </source>
</evidence>
<sequence>MSLKKTLLLFFFFTFTLSNGQINSVQDLKKMNLEKKCTYYIELSNEEKIKHIGVFEKEFQKIDIENLHKKELLNLRLSQGLIEKAKGNYIQSILKINEVLIDDSPTILPKHLLIVYLSLYESYLELNIFSKAIEINSKIEELSKKNVSIPLWDYNLKSKLFFKMKKYKEATIQLANEIELLKKNPLRDSLIIPSATNDLGLYYYVISDYKKSEINFNKSIQLAKRSLDTLSTNYKELYFTVQNNLARLKVRQAKNEDAIQIILKNVFSKIKPGAELYTEASYILANAQLNIKDFKNFNVTQLYNAKHQDDHPNYKYQYISFQINYFSLIGNYKKALELQKELYNLRVSEIQNENSKQSKSQEIDYLLIENENTIRQKNNELEDRNIKILIFLISFFALTIIIISYLYINILKRKRQIEKMNLAISNQKSEIEQSLKEKEILLKEVHHRVKNNLQIISSILDLQLLSTNNTELIDKLKEGQNRIQTIALIHKNMYQKELYSEVNIREYIEELIQQIQQAQNNRIEIEIKYNIQPVLLSLDITIPLSLIVTEIISNSYKHAFKEVLKGELLIYFEEVSPKKYILKISDNGKGFDINEIDTNDSIGLDLIHGLSEQINGEVSIDSNLNKGTTITIIFSSHD</sequence>
<keyword evidence="3" id="KW-0597">Phosphoprotein</keyword>
<dbReference type="InterPro" id="IPR036890">
    <property type="entry name" value="HATPase_C_sf"/>
</dbReference>
<evidence type="ECO:0000256" key="10">
    <source>
        <dbReference type="SAM" id="SignalP"/>
    </source>
</evidence>
<feature type="domain" description="Histidine kinase" evidence="11">
    <location>
        <begin position="444"/>
        <end position="638"/>
    </location>
</feature>
<evidence type="ECO:0000256" key="6">
    <source>
        <dbReference type="ARBA" id="ARBA00022777"/>
    </source>
</evidence>
<evidence type="ECO:0000256" key="9">
    <source>
        <dbReference type="SAM" id="Phobius"/>
    </source>
</evidence>
<dbReference type="GO" id="GO:0004673">
    <property type="term" value="F:protein histidine kinase activity"/>
    <property type="evidence" value="ECO:0007669"/>
    <property type="project" value="UniProtKB-EC"/>
</dbReference>
<keyword evidence="9" id="KW-0472">Membrane</keyword>
<evidence type="ECO:0000256" key="1">
    <source>
        <dbReference type="ARBA" id="ARBA00000085"/>
    </source>
</evidence>
<dbReference type="SUPFAM" id="SSF55874">
    <property type="entry name" value="ATPase domain of HSP90 chaperone/DNA topoisomerase II/histidine kinase"/>
    <property type="match status" value="1"/>
</dbReference>
<keyword evidence="5" id="KW-0547">Nucleotide-binding</keyword>
<dbReference type="GO" id="GO:0005524">
    <property type="term" value="F:ATP binding"/>
    <property type="evidence" value="ECO:0007669"/>
    <property type="project" value="UniProtKB-KW"/>
</dbReference>
<reference evidence="12 13" key="1">
    <citation type="submission" date="2016-10" db="EMBL/GenBank/DDBJ databases">
        <authorList>
            <person name="de Groot N.N."/>
        </authorList>
    </citation>
    <scope>NUCLEOTIDE SEQUENCE [LARGE SCALE GENOMIC DNA]</scope>
    <source>
        <strain evidence="12 13">DSM 27078</strain>
    </source>
</reference>
<evidence type="ECO:0000313" key="12">
    <source>
        <dbReference type="EMBL" id="SEQ20984.1"/>
    </source>
</evidence>
<evidence type="ECO:0000256" key="5">
    <source>
        <dbReference type="ARBA" id="ARBA00022741"/>
    </source>
</evidence>
<keyword evidence="10" id="KW-0732">Signal</keyword>
<dbReference type="Pfam" id="PF07568">
    <property type="entry name" value="HisKA_2"/>
    <property type="match status" value="1"/>
</dbReference>
<proteinExistence type="predicted"/>
<dbReference type="InterPro" id="IPR003594">
    <property type="entry name" value="HATPase_dom"/>
</dbReference>
<organism evidence="12 13">
    <name type="scientific">Flavobacterium urocaniciphilum</name>
    <dbReference type="NCBI Taxonomy" id="1299341"/>
    <lineage>
        <taxon>Bacteria</taxon>
        <taxon>Pseudomonadati</taxon>
        <taxon>Bacteroidota</taxon>
        <taxon>Flavobacteriia</taxon>
        <taxon>Flavobacteriales</taxon>
        <taxon>Flavobacteriaceae</taxon>
        <taxon>Flavobacterium</taxon>
    </lineage>
</organism>
<accession>A0A1H9E5H9</accession>
<dbReference type="Gene3D" id="3.30.565.10">
    <property type="entry name" value="Histidine kinase-like ATPase, C-terminal domain"/>
    <property type="match status" value="1"/>
</dbReference>
<gene>
    <name evidence="12" type="ORF">SAMN05444005_1106</name>
</gene>
<keyword evidence="8" id="KW-0175">Coiled coil</keyword>
<feature type="coiled-coil region" evidence="8">
    <location>
        <begin position="501"/>
        <end position="528"/>
    </location>
</feature>
<comment type="catalytic activity">
    <reaction evidence="1">
        <text>ATP + protein L-histidine = ADP + protein N-phospho-L-histidine.</text>
        <dbReference type="EC" id="2.7.13.3"/>
    </reaction>
</comment>
<evidence type="ECO:0000313" key="13">
    <source>
        <dbReference type="Proteomes" id="UP000198648"/>
    </source>
</evidence>
<evidence type="ECO:0000256" key="8">
    <source>
        <dbReference type="SAM" id="Coils"/>
    </source>
</evidence>
<evidence type="ECO:0000256" key="2">
    <source>
        <dbReference type="ARBA" id="ARBA00012438"/>
    </source>
</evidence>
<dbReference type="EC" id="2.7.13.3" evidence="2"/>
<keyword evidence="4" id="KW-0808">Transferase</keyword>
<dbReference type="EMBL" id="FOEI01000010">
    <property type="protein sequence ID" value="SEQ20984.1"/>
    <property type="molecule type" value="Genomic_DNA"/>
</dbReference>
<dbReference type="STRING" id="1299341.SAMN05444005_1106"/>
<feature type="coiled-coil region" evidence="8">
    <location>
        <begin position="417"/>
        <end position="444"/>
    </location>
</feature>
<dbReference type="AlphaFoldDB" id="A0A1H9E5H9"/>
<protein>
    <recommendedName>
        <fullName evidence="2">histidine kinase</fullName>
        <ecNumber evidence="2">2.7.13.3</ecNumber>
    </recommendedName>
</protein>